<evidence type="ECO:0000313" key="2">
    <source>
        <dbReference type="Proteomes" id="UP000604046"/>
    </source>
</evidence>
<evidence type="ECO:0000313" key="1">
    <source>
        <dbReference type="EMBL" id="CAE6970082.1"/>
    </source>
</evidence>
<dbReference type="AlphaFoldDB" id="A0A812I2I5"/>
<reference evidence="1" key="1">
    <citation type="submission" date="2021-02" db="EMBL/GenBank/DDBJ databases">
        <authorList>
            <person name="Dougan E. K."/>
            <person name="Rhodes N."/>
            <person name="Thang M."/>
            <person name="Chan C."/>
        </authorList>
    </citation>
    <scope>NUCLEOTIDE SEQUENCE</scope>
</reference>
<comment type="caution">
    <text evidence="1">The sequence shown here is derived from an EMBL/GenBank/DDBJ whole genome shotgun (WGS) entry which is preliminary data.</text>
</comment>
<gene>
    <name evidence="1" type="primary">MDH1B</name>
    <name evidence="1" type="ORF">SNAT2548_LOCUS2451</name>
</gene>
<proteinExistence type="predicted"/>
<name>A0A812I2I5_9DINO</name>
<dbReference type="EMBL" id="CAJNDS010000144">
    <property type="protein sequence ID" value="CAE6970082.1"/>
    <property type="molecule type" value="Genomic_DNA"/>
</dbReference>
<dbReference type="Proteomes" id="UP000604046">
    <property type="component" value="Unassembled WGS sequence"/>
</dbReference>
<accession>A0A812I2I5</accession>
<sequence length="183" mass="20212">MRRFPLEFLFERCLKEKEKEAETLPVFPFQHLLMSIPAPGVADSKPSPLEFAKSAASTYDTALIKLNGARQGGSRLLAFTTTWMLVAELSPPDVGSPEHEVWLRLPPPHPCALCGFVICPPVESCFPETAGGQLSQNKLVSNRAEEEGIAADAPDFEQLAKQVRISSQIYTRPAETVGYWVKK</sequence>
<keyword evidence="2" id="KW-1185">Reference proteome</keyword>
<organism evidence="1 2">
    <name type="scientific">Symbiodinium natans</name>
    <dbReference type="NCBI Taxonomy" id="878477"/>
    <lineage>
        <taxon>Eukaryota</taxon>
        <taxon>Sar</taxon>
        <taxon>Alveolata</taxon>
        <taxon>Dinophyceae</taxon>
        <taxon>Suessiales</taxon>
        <taxon>Symbiodiniaceae</taxon>
        <taxon>Symbiodinium</taxon>
    </lineage>
</organism>
<dbReference type="OrthoDB" id="408677at2759"/>
<protein>
    <submittedName>
        <fullName evidence="1">MDH1B protein</fullName>
    </submittedName>
</protein>